<evidence type="ECO:0000256" key="6">
    <source>
        <dbReference type="ARBA" id="ARBA00022741"/>
    </source>
</evidence>
<dbReference type="InterPro" id="IPR043519">
    <property type="entry name" value="NT_sf"/>
</dbReference>
<feature type="compositionally biased region" description="Polar residues" evidence="10">
    <location>
        <begin position="102"/>
        <end position="119"/>
    </location>
</feature>
<evidence type="ECO:0000256" key="8">
    <source>
        <dbReference type="ARBA" id="ARBA00022842"/>
    </source>
</evidence>
<comment type="similarity">
    <text evidence="9">Belongs to the MntA antitoxin family.</text>
</comment>
<dbReference type="SUPFAM" id="SSF81301">
    <property type="entry name" value="Nucleotidyltransferase"/>
    <property type="match status" value="1"/>
</dbReference>
<feature type="region of interest" description="Disordered" evidence="10">
    <location>
        <begin position="97"/>
        <end position="125"/>
    </location>
</feature>
<keyword evidence="2" id="KW-1277">Toxin-antitoxin system</keyword>
<dbReference type="CDD" id="cd05403">
    <property type="entry name" value="NT_KNTase_like"/>
    <property type="match status" value="1"/>
</dbReference>
<sequence>MHADIARQDFATLCRRHGVARLEVFGSAARGDDFDPARSDADFLVTFAPGFKLAAFSDLKADLEDLLGRPVDLVEREAVEASRNFIRRRRILSEAQPVYGKRSNSSRQEASLHLAQTTEAPPHTL</sequence>
<organism evidence="12 14">
    <name type="scientific">Phenylobacterium glaciei</name>
    <dbReference type="NCBI Taxonomy" id="2803784"/>
    <lineage>
        <taxon>Bacteria</taxon>
        <taxon>Pseudomonadati</taxon>
        <taxon>Pseudomonadota</taxon>
        <taxon>Alphaproteobacteria</taxon>
        <taxon>Caulobacterales</taxon>
        <taxon>Caulobacteraceae</taxon>
        <taxon>Phenylobacterium</taxon>
    </lineage>
</organism>
<dbReference type="Proteomes" id="UP000622580">
    <property type="component" value="Unassembled WGS sequence"/>
</dbReference>
<evidence type="ECO:0000256" key="2">
    <source>
        <dbReference type="ARBA" id="ARBA00022649"/>
    </source>
</evidence>
<evidence type="ECO:0000256" key="9">
    <source>
        <dbReference type="ARBA" id="ARBA00038276"/>
    </source>
</evidence>
<evidence type="ECO:0000256" key="7">
    <source>
        <dbReference type="ARBA" id="ARBA00022840"/>
    </source>
</evidence>
<dbReference type="EMBL" id="JAGSGD010000001">
    <property type="protein sequence ID" value="MBR7620380.1"/>
    <property type="molecule type" value="Genomic_DNA"/>
</dbReference>
<keyword evidence="5" id="KW-0479">Metal-binding</keyword>
<keyword evidence="8" id="KW-0460">Magnesium</keyword>
<evidence type="ECO:0000256" key="5">
    <source>
        <dbReference type="ARBA" id="ARBA00022723"/>
    </source>
</evidence>
<gene>
    <name evidence="12" type="ORF">JKL49_13375</name>
    <name evidence="13" type="ORF">JKL49_19120</name>
</gene>
<evidence type="ECO:0000256" key="10">
    <source>
        <dbReference type="SAM" id="MobiDB-lite"/>
    </source>
</evidence>
<feature type="domain" description="Polymerase nucleotidyl transferase" evidence="11">
    <location>
        <begin position="13"/>
        <end position="86"/>
    </location>
</feature>
<dbReference type="PANTHER" id="PTHR33571:SF12">
    <property type="entry name" value="BSL3053 PROTEIN"/>
    <property type="match status" value="1"/>
</dbReference>
<evidence type="ECO:0000256" key="4">
    <source>
        <dbReference type="ARBA" id="ARBA00022695"/>
    </source>
</evidence>
<dbReference type="GO" id="GO:0005524">
    <property type="term" value="F:ATP binding"/>
    <property type="evidence" value="ECO:0007669"/>
    <property type="project" value="UniProtKB-KW"/>
</dbReference>
<accession>A0A941D148</accession>
<dbReference type="PANTHER" id="PTHR33571">
    <property type="entry name" value="SSL8005 PROTEIN"/>
    <property type="match status" value="1"/>
</dbReference>
<keyword evidence="3" id="KW-0808">Transferase</keyword>
<reference evidence="12" key="2">
    <citation type="submission" date="2021-04" db="EMBL/GenBank/DDBJ databases">
        <title>Draft genome assembly of strain Phenylobacterium sp. 20VBR1 using MiniION and Illumina platforms.</title>
        <authorList>
            <person name="Thomas F.A."/>
            <person name="Krishnan K.P."/>
            <person name="Sinha R.K."/>
        </authorList>
    </citation>
    <scope>NUCLEOTIDE SEQUENCE</scope>
    <source>
        <strain evidence="12">20VBR1</strain>
    </source>
</reference>
<dbReference type="InterPro" id="IPR052038">
    <property type="entry name" value="Type-VII_TA_antitoxin"/>
</dbReference>
<protein>
    <submittedName>
        <fullName evidence="12">Nucleotidyltransferase domain-containing protein</fullName>
    </submittedName>
</protein>
<keyword evidence="4" id="KW-0548">Nucleotidyltransferase</keyword>
<name>A0A941D148_9CAUL</name>
<dbReference type="GO" id="GO:0046872">
    <property type="term" value="F:metal ion binding"/>
    <property type="evidence" value="ECO:0007669"/>
    <property type="project" value="UniProtKB-KW"/>
</dbReference>
<evidence type="ECO:0000256" key="3">
    <source>
        <dbReference type="ARBA" id="ARBA00022679"/>
    </source>
</evidence>
<evidence type="ECO:0000313" key="14">
    <source>
        <dbReference type="Proteomes" id="UP000622580"/>
    </source>
</evidence>
<evidence type="ECO:0000256" key="1">
    <source>
        <dbReference type="ARBA" id="ARBA00001946"/>
    </source>
</evidence>
<dbReference type="GO" id="GO:0016779">
    <property type="term" value="F:nucleotidyltransferase activity"/>
    <property type="evidence" value="ECO:0007669"/>
    <property type="project" value="UniProtKB-KW"/>
</dbReference>
<proteinExistence type="inferred from homology"/>
<evidence type="ECO:0000259" key="11">
    <source>
        <dbReference type="Pfam" id="PF01909"/>
    </source>
</evidence>
<dbReference type="InterPro" id="IPR002934">
    <property type="entry name" value="Polymerase_NTP_transf_dom"/>
</dbReference>
<evidence type="ECO:0000313" key="12">
    <source>
        <dbReference type="EMBL" id="MBR7620380.1"/>
    </source>
</evidence>
<dbReference type="Gene3D" id="3.30.460.10">
    <property type="entry name" value="Beta Polymerase, domain 2"/>
    <property type="match status" value="1"/>
</dbReference>
<comment type="cofactor">
    <cofactor evidence="1">
        <name>Mg(2+)</name>
        <dbReference type="ChEBI" id="CHEBI:18420"/>
    </cofactor>
</comment>
<evidence type="ECO:0000313" key="13">
    <source>
        <dbReference type="EMBL" id="QQZ49220.1"/>
    </source>
</evidence>
<keyword evidence="6" id="KW-0547">Nucleotide-binding</keyword>
<reference evidence="13" key="1">
    <citation type="submission" date="2021-01" db="EMBL/GenBank/DDBJ databases">
        <title>Genome sequence of Phenylobacterium sp. 20VBR1 isolated from a valley glaceir, Ny-Alesund, Svalbard.</title>
        <authorList>
            <person name="Thomas F.A."/>
            <person name="Krishnan K.P."/>
            <person name="Sinha R.K."/>
        </authorList>
    </citation>
    <scope>NUCLEOTIDE SEQUENCE</scope>
    <source>
        <strain evidence="13">20VBR1</strain>
    </source>
</reference>
<keyword evidence="7" id="KW-0067">ATP-binding</keyword>
<dbReference type="Pfam" id="PF01909">
    <property type="entry name" value="NTP_transf_2"/>
    <property type="match status" value="1"/>
</dbReference>
<dbReference type="RefSeq" id="WP_215341119.1">
    <property type="nucleotide sequence ID" value="NZ_JAGSGD010000001.1"/>
</dbReference>
<dbReference type="AlphaFoldDB" id="A0A941D148"/>
<dbReference type="EMBL" id="CP068570">
    <property type="protein sequence ID" value="QQZ49220.1"/>
    <property type="molecule type" value="Genomic_DNA"/>
</dbReference>
<keyword evidence="14" id="KW-1185">Reference proteome</keyword>